<feature type="non-terminal residue" evidence="1">
    <location>
        <position position="76"/>
    </location>
</feature>
<organism evidence="1 2">
    <name type="scientific">Daphnia magna</name>
    <dbReference type="NCBI Taxonomy" id="35525"/>
    <lineage>
        <taxon>Eukaryota</taxon>
        <taxon>Metazoa</taxon>
        <taxon>Ecdysozoa</taxon>
        <taxon>Arthropoda</taxon>
        <taxon>Crustacea</taxon>
        <taxon>Branchiopoda</taxon>
        <taxon>Diplostraca</taxon>
        <taxon>Cladocera</taxon>
        <taxon>Anomopoda</taxon>
        <taxon>Daphniidae</taxon>
        <taxon>Daphnia</taxon>
    </lineage>
</organism>
<protein>
    <submittedName>
        <fullName evidence="1">Uncharacterized protein</fullName>
    </submittedName>
</protein>
<keyword evidence="2" id="KW-1185">Reference proteome</keyword>
<reference evidence="1 2" key="1">
    <citation type="submission" date="2016-03" db="EMBL/GenBank/DDBJ databases">
        <title>EvidentialGene: Evidence-directed Construction of Genes on Genomes.</title>
        <authorList>
            <person name="Gilbert D.G."/>
            <person name="Choi J.-H."/>
            <person name="Mockaitis K."/>
            <person name="Colbourne J."/>
            <person name="Pfrender M."/>
        </authorList>
    </citation>
    <scope>NUCLEOTIDE SEQUENCE [LARGE SCALE GENOMIC DNA]</scope>
    <source>
        <strain evidence="1 2">Xinb3</strain>
        <tissue evidence="1">Complete organism</tissue>
    </source>
</reference>
<evidence type="ECO:0000313" key="2">
    <source>
        <dbReference type="Proteomes" id="UP000076858"/>
    </source>
</evidence>
<name>A0A162QKG0_9CRUS</name>
<dbReference type="EMBL" id="LRGB01000313">
    <property type="protein sequence ID" value="KZS19757.1"/>
    <property type="molecule type" value="Genomic_DNA"/>
</dbReference>
<evidence type="ECO:0000313" key="1">
    <source>
        <dbReference type="EMBL" id="KZS19757.1"/>
    </source>
</evidence>
<comment type="caution">
    <text evidence="1">The sequence shown here is derived from an EMBL/GenBank/DDBJ whole genome shotgun (WGS) entry which is preliminary data.</text>
</comment>
<dbReference type="Proteomes" id="UP000076858">
    <property type="component" value="Unassembled WGS sequence"/>
</dbReference>
<proteinExistence type="predicted"/>
<accession>A0A162QKG0</accession>
<dbReference type="AlphaFoldDB" id="A0A162QKG0"/>
<sequence length="76" mass="8859">MFQIERQKEHNVPKLLLRTTVTERKITSLIDSEGESETQKFAATKQILPQRIQEWGLTPCRASVPTQFTQQMPLLY</sequence>
<gene>
    <name evidence="1" type="ORF">APZ42_013714</name>
</gene>